<feature type="transmembrane region" description="Helical" evidence="1">
    <location>
        <begin position="169"/>
        <end position="194"/>
    </location>
</feature>
<dbReference type="Proteomes" id="UP000243799">
    <property type="component" value="Unassembled WGS sequence"/>
</dbReference>
<dbReference type="AlphaFoldDB" id="A0A1I0VL58"/>
<proteinExistence type="predicted"/>
<feature type="transmembrane region" description="Helical" evidence="1">
    <location>
        <begin position="206"/>
        <end position="231"/>
    </location>
</feature>
<keyword evidence="1" id="KW-1133">Transmembrane helix</keyword>
<name>A0A1I0VL58_9PSEU</name>
<dbReference type="InterPro" id="IPR007163">
    <property type="entry name" value="VCA0040-like"/>
</dbReference>
<keyword evidence="1" id="KW-0812">Transmembrane</keyword>
<accession>A0A1I0VL58</accession>
<feature type="transmembrane region" description="Helical" evidence="1">
    <location>
        <begin position="270"/>
        <end position="290"/>
    </location>
</feature>
<sequence>MAKSVSTHLLNAVRGGLIGTAEVVPGVSGGTVALVVGIYDDLIISAGHLVSGVRMAVTDLPRKRGNERAAAEFGKVKWPLVLAVLAGMAIAVLTMARLIAPLVEEHPEPSYAIFFGLVLASLWVPFRGSGQRWTPVHYLVALAFAAAAFVVTGLPPAEVEPNPVLVAGAAAIAVCALVLPGLSGSFLLLTFGLYTVTMDALNARDLGYIATFALGAIFGLAFFVKLLQWLLEHHHHTTLVVMTGLLAGSLRALWPWQDEDRNLQAPADNAPLIFGLMALGFVVVVVAILIERRAQARRAEQADENETTAVINL</sequence>
<reference evidence="3" key="1">
    <citation type="submission" date="2016-10" db="EMBL/GenBank/DDBJ databases">
        <authorList>
            <person name="Varghese N."/>
            <person name="Submissions S."/>
        </authorList>
    </citation>
    <scope>NUCLEOTIDE SEQUENCE [LARGE SCALE GENOMIC DNA]</scope>
    <source>
        <strain evidence="3">CGMCC 4.3568</strain>
    </source>
</reference>
<dbReference type="STRING" id="490629.SAMN05216266_101303"/>
<keyword evidence="3" id="KW-1185">Reference proteome</keyword>
<organism evidence="2 3">
    <name type="scientific">Amycolatopsis marina</name>
    <dbReference type="NCBI Taxonomy" id="490629"/>
    <lineage>
        <taxon>Bacteria</taxon>
        <taxon>Bacillati</taxon>
        <taxon>Actinomycetota</taxon>
        <taxon>Actinomycetes</taxon>
        <taxon>Pseudonocardiales</taxon>
        <taxon>Pseudonocardiaceae</taxon>
        <taxon>Amycolatopsis</taxon>
    </lineage>
</organism>
<gene>
    <name evidence="2" type="ORF">SAMN05216266_101303</name>
</gene>
<evidence type="ECO:0000256" key="1">
    <source>
        <dbReference type="SAM" id="Phobius"/>
    </source>
</evidence>
<dbReference type="Pfam" id="PF04018">
    <property type="entry name" value="VCA0040-like"/>
    <property type="match status" value="1"/>
</dbReference>
<dbReference type="EMBL" id="FOKG01000001">
    <property type="protein sequence ID" value="SFA76630.1"/>
    <property type="molecule type" value="Genomic_DNA"/>
</dbReference>
<feature type="transmembrane region" description="Helical" evidence="1">
    <location>
        <begin position="78"/>
        <end position="103"/>
    </location>
</feature>
<dbReference type="OrthoDB" id="9793746at2"/>
<evidence type="ECO:0000313" key="3">
    <source>
        <dbReference type="Proteomes" id="UP000243799"/>
    </source>
</evidence>
<dbReference type="PANTHER" id="PTHR37308:SF1">
    <property type="entry name" value="POLYPRENYL-PHOSPHATE TRANSPORTER"/>
    <property type="match status" value="1"/>
</dbReference>
<dbReference type="RefSeq" id="WP_091668277.1">
    <property type="nucleotide sequence ID" value="NZ_FOKG01000001.1"/>
</dbReference>
<feature type="transmembrane region" description="Helical" evidence="1">
    <location>
        <begin position="109"/>
        <end position="126"/>
    </location>
</feature>
<feature type="transmembrane region" description="Helical" evidence="1">
    <location>
        <begin position="138"/>
        <end position="157"/>
    </location>
</feature>
<dbReference type="PANTHER" id="PTHR37308">
    <property type="entry name" value="INTEGRAL MEMBRANE PROTEIN"/>
    <property type="match status" value="1"/>
</dbReference>
<keyword evidence="1" id="KW-0472">Membrane</keyword>
<evidence type="ECO:0000313" key="2">
    <source>
        <dbReference type="EMBL" id="SFA76630.1"/>
    </source>
</evidence>
<protein>
    <submittedName>
        <fullName evidence="2">Putative membrane protein</fullName>
    </submittedName>
</protein>